<evidence type="ECO:0000313" key="1">
    <source>
        <dbReference type="EMBL" id="MBD1433531.1"/>
    </source>
</evidence>
<proteinExistence type="predicted"/>
<comment type="caution">
    <text evidence="1">The sequence shown here is derived from an EMBL/GenBank/DDBJ whole genome shotgun (WGS) entry which is preliminary data.</text>
</comment>
<protein>
    <submittedName>
        <fullName evidence="1">Uncharacterized protein</fullName>
    </submittedName>
</protein>
<gene>
    <name evidence="1" type="ORF">H8B06_11880</name>
</gene>
<organism evidence="1 2">
    <name type="scientific">Sphingobacterium micropteri</name>
    <dbReference type="NCBI Taxonomy" id="2763501"/>
    <lineage>
        <taxon>Bacteria</taxon>
        <taxon>Pseudomonadati</taxon>
        <taxon>Bacteroidota</taxon>
        <taxon>Sphingobacteriia</taxon>
        <taxon>Sphingobacteriales</taxon>
        <taxon>Sphingobacteriaceae</taxon>
        <taxon>Sphingobacterium</taxon>
    </lineage>
</organism>
<keyword evidence="2" id="KW-1185">Reference proteome</keyword>
<accession>A0ABR7YQN8</accession>
<dbReference type="EMBL" id="JACOIK010000008">
    <property type="protein sequence ID" value="MBD1433531.1"/>
    <property type="molecule type" value="Genomic_DNA"/>
</dbReference>
<sequence>MLDKPYKFRKASVSCDMTRPFIKQIIKYVFQLDDITEKKYIYIVEAELYDYNIYAIKYYPKVLKQHKYKYNILTEQHKANRIIATCMHIIFDIVNRDPFANIGFLASRTSDALGDYKEELRLTKRFRIYAQAFIDFFGPKTYSHFPDKNTSTYLLINNKNNVQEIKKCSEDMFTKIYPGLFSR</sequence>
<dbReference type="Proteomes" id="UP000602759">
    <property type="component" value="Unassembled WGS sequence"/>
</dbReference>
<dbReference type="RefSeq" id="WP_190994499.1">
    <property type="nucleotide sequence ID" value="NZ_JACOIK010000008.1"/>
</dbReference>
<reference evidence="1 2" key="1">
    <citation type="submission" date="2020-08" db="EMBL/GenBank/DDBJ databases">
        <title>Sphingobacterium sp. DN00404 isolated from aquaculture water.</title>
        <authorList>
            <person name="Zhang M."/>
        </authorList>
    </citation>
    <scope>NUCLEOTIDE SEQUENCE [LARGE SCALE GENOMIC DNA]</scope>
    <source>
        <strain evidence="1 2">DN00404</strain>
    </source>
</reference>
<name>A0ABR7YQN8_9SPHI</name>
<evidence type="ECO:0000313" key="2">
    <source>
        <dbReference type="Proteomes" id="UP000602759"/>
    </source>
</evidence>